<accession>A0A0E9LYI0</accession>
<reference evidence="2 3" key="1">
    <citation type="journal article" date="2015" name="Microbes Environ.">
        <title>Distribution and evolution of nitrogen fixation genes in the phylum bacteroidetes.</title>
        <authorList>
            <person name="Inoue J."/>
            <person name="Oshima K."/>
            <person name="Suda W."/>
            <person name="Sakamoto M."/>
            <person name="Iino T."/>
            <person name="Noda S."/>
            <person name="Hongoh Y."/>
            <person name="Hattori M."/>
            <person name="Ohkuma M."/>
        </authorList>
    </citation>
    <scope>NUCLEOTIDE SEQUENCE [LARGE SCALE GENOMIC DNA]</scope>
    <source>
        <strain evidence="2">JCM 15548</strain>
    </source>
</reference>
<dbReference type="EMBL" id="BAZW01000015">
    <property type="protein sequence ID" value="GAO29905.1"/>
    <property type="molecule type" value="Genomic_DNA"/>
</dbReference>
<dbReference type="PANTHER" id="PTHR33383:SF1">
    <property type="entry name" value="MEMBRANE PROTEIN INSERTION EFFICIENCY FACTOR-RELATED"/>
    <property type="match status" value="1"/>
</dbReference>
<comment type="subcellular location">
    <subcellularLocation>
        <location evidence="1">Cell membrane</location>
        <topology evidence="1">Peripheral membrane protein</topology>
        <orientation evidence="1">Cytoplasmic side</orientation>
    </subcellularLocation>
</comment>
<protein>
    <recommendedName>
        <fullName evidence="1">Putative membrane protein insertion efficiency factor</fullName>
    </recommendedName>
</protein>
<proteinExistence type="inferred from homology"/>
<evidence type="ECO:0000313" key="2">
    <source>
        <dbReference type="EMBL" id="GAO29905.1"/>
    </source>
</evidence>
<dbReference type="GO" id="GO:0005886">
    <property type="term" value="C:plasma membrane"/>
    <property type="evidence" value="ECO:0007669"/>
    <property type="project" value="UniProtKB-SubCell"/>
</dbReference>
<dbReference type="PROSITE" id="PS51257">
    <property type="entry name" value="PROKAR_LIPOPROTEIN"/>
    <property type="match status" value="1"/>
</dbReference>
<dbReference type="NCBIfam" id="TIGR00278">
    <property type="entry name" value="membrane protein insertion efficiency factor YidD"/>
    <property type="match status" value="1"/>
</dbReference>
<dbReference type="InterPro" id="IPR002696">
    <property type="entry name" value="Membr_insert_effic_factor_YidD"/>
</dbReference>
<gene>
    <name evidence="2" type="ORF">JCM15548_12140</name>
</gene>
<comment type="similarity">
    <text evidence="1">Belongs to the UPF0161 family.</text>
</comment>
<dbReference type="Proteomes" id="UP000032900">
    <property type="component" value="Unassembled WGS sequence"/>
</dbReference>
<dbReference type="AlphaFoldDB" id="A0A0E9LYI0"/>
<keyword evidence="1" id="KW-0472">Membrane</keyword>
<dbReference type="SMART" id="SM01234">
    <property type="entry name" value="Haemolytic"/>
    <property type="match status" value="1"/>
</dbReference>
<dbReference type="OrthoDB" id="9801753at2"/>
<sequence length="80" mass="9169">MNKFFHYLRQALVFLLVLPVKFYQYAISPMLGSSCRYYPTCSQYTIEALKKHGPIKGLWLAIKRIASCNPWGGHGHDPVP</sequence>
<keyword evidence="1" id="KW-1003">Cell membrane</keyword>
<keyword evidence="3" id="KW-1185">Reference proteome</keyword>
<comment type="caution">
    <text evidence="2">The sequence shown here is derived from an EMBL/GenBank/DDBJ whole genome shotgun (WGS) entry which is preliminary data.</text>
</comment>
<dbReference type="HAMAP" id="MF_00386">
    <property type="entry name" value="UPF0161_YidD"/>
    <property type="match status" value="1"/>
</dbReference>
<dbReference type="PANTHER" id="PTHR33383">
    <property type="entry name" value="MEMBRANE PROTEIN INSERTION EFFICIENCY FACTOR-RELATED"/>
    <property type="match status" value="1"/>
</dbReference>
<evidence type="ECO:0000256" key="1">
    <source>
        <dbReference type="HAMAP-Rule" id="MF_00386"/>
    </source>
</evidence>
<dbReference type="Pfam" id="PF01809">
    <property type="entry name" value="YidD"/>
    <property type="match status" value="1"/>
</dbReference>
<comment type="function">
    <text evidence="1">Could be involved in insertion of integral membrane proteins into the membrane.</text>
</comment>
<organism evidence="2 3">
    <name type="scientific">Geofilum rubicundum JCM 15548</name>
    <dbReference type="NCBI Taxonomy" id="1236989"/>
    <lineage>
        <taxon>Bacteria</taxon>
        <taxon>Pseudomonadati</taxon>
        <taxon>Bacteroidota</taxon>
        <taxon>Bacteroidia</taxon>
        <taxon>Marinilabiliales</taxon>
        <taxon>Marinilabiliaceae</taxon>
        <taxon>Geofilum</taxon>
    </lineage>
</organism>
<evidence type="ECO:0000313" key="3">
    <source>
        <dbReference type="Proteomes" id="UP000032900"/>
    </source>
</evidence>
<dbReference type="STRING" id="1236989.JCM15548_12140"/>
<name>A0A0E9LYI0_9BACT</name>
<dbReference type="RefSeq" id="WP_062124534.1">
    <property type="nucleotide sequence ID" value="NZ_BAZW01000015.1"/>
</dbReference>